<dbReference type="GeneID" id="75909841"/>
<keyword evidence="3" id="KW-1185">Reference proteome</keyword>
<feature type="region of interest" description="Disordered" evidence="1">
    <location>
        <begin position="321"/>
        <end position="368"/>
    </location>
</feature>
<feature type="compositionally biased region" description="Polar residues" evidence="1">
    <location>
        <begin position="284"/>
        <end position="293"/>
    </location>
</feature>
<accession>A0AAD5EJ30</accession>
<feature type="region of interest" description="Disordered" evidence="1">
    <location>
        <begin position="1"/>
        <end position="294"/>
    </location>
</feature>
<proteinExistence type="predicted"/>
<reference evidence="2" key="2">
    <citation type="journal article" date="2022" name="Proc. Natl. Acad. Sci. U.S.A.">
        <title>Diploid-dominant life cycles characterize the early evolution of Fungi.</title>
        <authorList>
            <person name="Amses K.R."/>
            <person name="Simmons D.R."/>
            <person name="Longcore J.E."/>
            <person name="Mondo S.J."/>
            <person name="Seto K."/>
            <person name="Jeronimo G.H."/>
            <person name="Bonds A.E."/>
            <person name="Quandt C.A."/>
            <person name="Davis W.J."/>
            <person name="Chang Y."/>
            <person name="Federici B.A."/>
            <person name="Kuo A."/>
            <person name="LaButti K."/>
            <person name="Pangilinan J."/>
            <person name="Andreopoulos W."/>
            <person name="Tritt A."/>
            <person name="Riley R."/>
            <person name="Hundley H."/>
            <person name="Johnson J."/>
            <person name="Lipzen A."/>
            <person name="Barry K."/>
            <person name="Lang B.F."/>
            <person name="Cuomo C.A."/>
            <person name="Buchler N.E."/>
            <person name="Grigoriev I.V."/>
            <person name="Spatafora J.W."/>
            <person name="Stajich J.E."/>
            <person name="James T.Y."/>
        </authorList>
    </citation>
    <scope>NUCLEOTIDE SEQUENCE</scope>
    <source>
        <strain evidence="2">AG</strain>
    </source>
</reference>
<sequence length="397" mass="45441">MRPRYDYASTSHQDDKETRDVKPTSTVNSNRSRNKYNSYKRPTPFRAGSTSPVSSISADLGPFLSPVPGHGVQGFRASTPRIHRQESAGSVSSQSYIDKSSVPSPEQSYAAWAAKEDSQQSREEKSMLTKDNDGNNYSEMIDRPHSETSSWSFAEAASINHPSVHGLSNSRPPSRYFSSDSEHDDMDDEVAHINNQGIEDVTGEDDDEEEEEEEDDRDEERDEDHGEHDQIHEDDDDDMIPDSLLSGQQDVSPVPNRDQRSEQSHRNFLSSSFEHPDTRMWQKKGSTNTSLLSQRLDRYRRDGSLNLNRVDRLGFSPDRLRYEADQQSPQFSARQDSQDRARYRPTESRQSDFSSKSRSKLRETWRASLSPRRRRGEVDLDNHYSLEKGIIFSDRVI</sequence>
<feature type="compositionally biased region" description="Basic and acidic residues" evidence="1">
    <location>
        <begin position="114"/>
        <end position="133"/>
    </location>
</feature>
<dbReference type="RefSeq" id="XP_051449637.1">
    <property type="nucleotide sequence ID" value="XM_051584491.1"/>
</dbReference>
<evidence type="ECO:0000313" key="2">
    <source>
        <dbReference type="EMBL" id="KAI8584633.1"/>
    </source>
</evidence>
<evidence type="ECO:0000256" key="1">
    <source>
        <dbReference type="SAM" id="MobiDB-lite"/>
    </source>
</evidence>
<feature type="compositionally biased region" description="Polar residues" evidence="1">
    <location>
        <begin position="325"/>
        <end position="335"/>
    </location>
</feature>
<dbReference type="Proteomes" id="UP001206595">
    <property type="component" value="Unassembled WGS sequence"/>
</dbReference>
<feature type="compositionally biased region" description="Basic and acidic residues" evidence="1">
    <location>
        <begin position="336"/>
        <end position="350"/>
    </location>
</feature>
<protein>
    <submittedName>
        <fullName evidence="2">Uncharacterized protein</fullName>
    </submittedName>
</protein>
<evidence type="ECO:0000313" key="3">
    <source>
        <dbReference type="Proteomes" id="UP001206595"/>
    </source>
</evidence>
<feature type="compositionally biased region" description="Polar residues" evidence="1">
    <location>
        <begin position="87"/>
        <end position="107"/>
    </location>
</feature>
<organism evidence="2 3">
    <name type="scientific">Umbelopsis ramanniana AG</name>
    <dbReference type="NCBI Taxonomy" id="1314678"/>
    <lineage>
        <taxon>Eukaryota</taxon>
        <taxon>Fungi</taxon>
        <taxon>Fungi incertae sedis</taxon>
        <taxon>Mucoromycota</taxon>
        <taxon>Mucoromycotina</taxon>
        <taxon>Umbelopsidomycetes</taxon>
        <taxon>Umbelopsidales</taxon>
        <taxon>Umbelopsidaceae</taxon>
        <taxon>Umbelopsis</taxon>
    </lineage>
</organism>
<reference evidence="2" key="1">
    <citation type="submission" date="2021-06" db="EMBL/GenBank/DDBJ databases">
        <authorList>
            <consortium name="DOE Joint Genome Institute"/>
            <person name="Mondo S.J."/>
            <person name="Amses K.R."/>
            <person name="Simmons D.R."/>
            <person name="Longcore J.E."/>
            <person name="Seto K."/>
            <person name="Alves G.H."/>
            <person name="Bonds A.E."/>
            <person name="Quandt C.A."/>
            <person name="Davis W.J."/>
            <person name="Chang Y."/>
            <person name="Letcher P.M."/>
            <person name="Powell M.J."/>
            <person name="Kuo A."/>
            <person name="Labutti K."/>
            <person name="Pangilinan J."/>
            <person name="Andreopoulos W."/>
            <person name="Tritt A."/>
            <person name="Riley R."/>
            <person name="Hundley H."/>
            <person name="Johnson J."/>
            <person name="Lipzen A."/>
            <person name="Barry K."/>
            <person name="Berbee M.L."/>
            <person name="Buchler N.E."/>
            <person name="Grigoriev I.V."/>
            <person name="Spatafora J.W."/>
            <person name="Stajich J.E."/>
            <person name="James T.Y."/>
        </authorList>
    </citation>
    <scope>NUCLEOTIDE SEQUENCE</scope>
    <source>
        <strain evidence="2">AG</strain>
    </source>
</reference>
<feature type="compositionally biased region" description="Acidic residues" evidence="1">
    <location>
        <begin position="201"/>
        <end position="222"/>
    </location>
</feature>
<name>A0AAD5EJ30_UMBRA</name>
<dbReference type="AlphaFoldDB" id="A0AAD5EJ30"/>
<comment type="caution">
    <text evidence="2">The sequence shown here is derived from an EMBL/GenBank/DDBJ whole genome shotgun (WGS) entry which is preliminary data.</text>
</comment>
<dbReference type="EMBL" id="MU620892">
    <property type="protein sequence ID" value="KAI8584633.1"/>
    <property type="molecule type" value="Genomic_DNA"/>
</dbReference>
<feature type="compositionally biased region" description="Low complexity" evidence="1">
    <location>
        <begin position="28"/>
        <end position="41"/>
    </location>
</feature>
<gene>
    <name evidence="2" type="ORF">K450DRAFT_195053</name>
</gene>
<feature type="compositionally biased region" description="Polar residues" evidence="1">
    <location>
        <begin position="48"/>
        <end position="57"/>
    </location>
</feature>
<feature type="compositionally biased region" description="Basic and acidic residues" evidence="1">
    <location>
        <begin position="12"/>
        <end position="22"/>
    </location>
</feature>